<feature type="repeat" description="TPR" evidence="1">
    <location>
        <begin position="1272"/>
        <end position="1305"/>
    </location>
</feature>
<evidence type="ECO:0000259" key="5">
    <source>
        <dbReference type="PROSITE" id="PS51468"/>
    </source>
</evidence>
<dbReference type="Gene3D" id="1.25.40.10">
    <property type="entry name" value="Tetratricopeptide repeat domain"/>
    <property type="match status" value="1"/>
</dbReference>
<keyword evidence="3" id="KW-0812">Transmembrane</keyword>
<dbReference type="PANTHER" id="PTHR45737:SF6">
    <property type="entry name" value="VON WILLEBRAND FACTOR A DOMAIN-CONTAINING PROTEIN 5A"/>
    <property type="match status" value="1"/>
</dbReference>
<feature type="region of interest" description="Disordered" evidence="2">
    <location>
        <begin position="889"/>
        <end position="1020"/>
    </location>
</feature>
<dbReference type="Proteomes" id="UP000031599">
    <property type="component" value="Unassembled WGS sequence"/>
</dbReference>
<organism evidence="6 7">
    <name type="scientific">Enhygromyxa salina</name>
    <dbReference type="NCBI Taxonomy" id="215803"/>
    <lineage>
        <taxon>Bacteria</taxon>
        <taxon>Pseudomonadati</taxon>
        <taxon>Myxococcota</taxon>
        <taxon>Polyangia</taxon>
        <taxon>Nannocystales</taxon>
        <taxon>Nannocystaceae</taxon>
        <taxon>Enhygromyxa</taxon>
    </lineage>
</organism>
<evidence type="ECO:0000313" key="7">
    <source>
        <dbReference type="Proteomes" id="UP000031599"/>
    </source>
</evidence>
<feature type="domain" description="VIT" evidence="5">
    <location>
        <begin position="277"/>
        <end position="405"/>
    </location>
</feature>
<dbReference type="PROSITE" id="PS50234">
    <property type="entry name" value="VWFA"/>
    <property type="match status" value="1"/>
</dbReference>
<dbReference type="InterPro" id="IPR011990">
    <property type="entry name" value="TPR-like_helical_dom_sf"/>
</dbReference>
<dbReference type="SUPFAM" id="SSF48452">
    <property type="entry name" value="TPR-like"/>
    <property type="match status" value="1"/>
</dbReference>
<evidence type="ECO:0000256" key="1">
    <source>
        <dbReference type="PROSITE-ProRule" id="PRU00339"/>
    </source>
</evidence>
<dbReference type="PROSITE" id="PS50005">
    <property type="entry name" value="TPR"/>
    <property type="match status" value="1"/>
</dbReference>
<evidence type="ECO:0000259" key="4">
    <source>
        <dbReference type="PROSITE" id="PS50234"/>
    </source>
</evidence>
<evidence type="ECO:0008006" key="8">
    <source>
        <dbReference type="Google" id="ProtNLM"/>
    </source>
</evidence>
<feature type="compositionally biased region" description="Gly residues" evidence="2">
    <location>
        <begin position="974"/>
        <end position="988"/>
    </location>
</feature>
<evidence type="ECO:0000313" key="6">
    <source>
        <dbReference type="EMBL" id="KIG16988.1"/>
    </source>
</evidence>
<dbReference type="RefSeq" id="WP_052548578.1">
    <property type="nucleotide sequence ID" value="NZ_JMCC02000029.1"/>
</dbReference>
<dbReference type="InterPro" id="IPR006860">
    <property type="entry name" value="FecR"/>
</dbReference>
<accession>A0A0C2A0Q5</accession>
<sequence>MSDDQVRSTQDDTEIDLDAIEARTAMLAAEKEQAAKVAAEAAPPHANASASDDRPSKFLGVLGFVAVALLSIGAVFAYQSYTKQAQLEPAASIGAKLELAAGEVVLLSDDGSASEDRLLSGTPLPLGAKLRTGTGARALIRLSDGSRIFLNEATSIELGEDTGVSVLAGELWLETPPLEQEREPLVHRVASATLAVSDGGASLTVTDSGAIIYVAEGVATVTSAGGRKEVRSGEQATIDGGDAPQVTSVPYWDDWTGGMADRRAGGAIGGGSGSLYAVDRYAAPGTPSLPLQISSQSVDIAIDQGLAETRVDQRFFNPSDRDVEGWYWFTIPNGATLVGFALETNGELVDGEIVEKKQAAATYERAVASNDNPALLEWIDERTVRARVYPVPSMGERRVVVRYQQLLSENRGKLRYSYPLAGGGAGREAPTIEEFALAVELRGELANQYTISTLDEATVSNNDGLITMRRSGFTPRADFELELTRKPDEEPAPPLRLSQYESGRDQARFVMLRWLPDLEFAKVNPRADVVVVVDTSAFGDDAEHQSRLAVAEALLRSLSSEDHFALMAADLTAEVLFPAKGLSPATPEAIKEALEVLTSHRQGGATDLGAIFERALTRVHDAEQPAIVYVGDGLATSGERGADQLTERLRRALAGSRARLFTVGVGSSVEERLLARLARVGGGDSLRVETSDQAVVRALELSAALKTPTITDLELELGEGLDDRFDNATGKLARGQELVVLARTHNELPASVTIRGRLGGESFERDYPLVRRKDALEFVVPKLWAAARIERLLGDGRGPEAVRGKVLSLGLEYGLMTPFTSFLALESERAYARQGVERRDRPWDFQLLGAVLPNQWEVEPNRPDFSDSPDPGELLLGALMAPIGCSKAEAPNKANHEDASVASAQKARRDEGRMGNSSARPDADSKDEVAAAEPAPASEPAMAAEKPEEESDAMYEEAPSAPPASAPAATGTAAEGGKGGPGRAGGGAANDPSAGDSPFPPGGAPARREPPSDGYAAKAKKSANFADDLVAEKDGAFGSDSEVEDFDDSDFLGQGQDERSSEPKPKPASKLPRQQLRRSQVVSPVARNEKRPCSDASARSLAQRKVLWEQRLERTPDMIARLRAYENAAASCELENWKQQRVFLQLLQAQAATEAEIELLLAHFNGEQESQAFLARALLRRLVEPGLIGAVERSMYGGTLDWRAVADEAARATSAGAALEIVSLALTKHADASEDERLPLDLLRIDLLFELDRVNEAILAARKLRERGLITPLLAQRLGELLVEAGQDEEAKRVFSEIVEYDPSGESTRRLLGDIFLRHGWYQEAYRQYQDLVSLSAAPTDVIRMARAAAGAGRVDEGLRLLRKVIGGEGRPGADDPRRFARLHAALLIGELLATDDQLPTAKLERELDRLQLFDTPTTWTLISWRDLEHDLTLGVEPLPANADKATIEAAKKAALRISDGRLAGDTGLWAIQTGGLGDLVVRHRGEVPARAVSFERITITWDGEHFEVTRELGTIAARAARQADEPDQSDEPDADADAI</sequence>
<dbReference type="InterPro" id="IPR036465">
    <property type="entry name" value="vWFA_dom_sf"/>
</dbReference>
<keyword evidence="1" id="KW-0802">TPR repeat</keyword>
<dbReference type="Pfam" id="PF04773">
    <property type="entry name" value="FecR"/>
    <property type="match status" value="1"/>
</dbReference>
<reference evidence="6 7" key="1">
    <citation type="submission" date="2014-12" db="EMBL/GenBank/DDBJ databases">
        <title>Genome assembly of Enhygromyxa salina DSM 15201.</title>
        <authorList>
            <person name="Sharma G."/>
            <person name="Subramanian S."/>
        </authorList>
    </citation>
    <scope>NUCLEOTIDE SEQUENCE [LARGE SCALE GENOMIC DNA]</scope>
    <source>
        <strain evidence="6 7">DSM 15201</strain>
    </source>
</reference>
<feature type="region of interest" description="Disordered" evidence="2">
    <location>
        <begin position="1519"/>
        <end position="1540"/>
    </location>
</feature>
<dbReference type="Gene3D" id="3.40.50.410">
    <property type="entry name" value="von Willebrand factor, type A domain"/>
    <property type="match status" value="1"/>
</dbReference>
<feature type="compositionally biased region" description="Acidic residues" evidence="2">
    <location>
        <begin position="1526"/>
        <end position="1540"/>
    </location>
</feature>
<evidence type="ECO:0000256" key="2">
    <source>
        <dbReference type="SAM" id="MobiDB-lite"/>
    </source>
</evidence>
<dbReference type="Pfam" id="PF08487">
    <property type="entry name" value="VIT"/>
    <property type="match status" value="1"/>
</dbReference>
<dbReference type="Pfam" id="PF13768">
    <property type="entry name" value="VWA_3"/>
    <property type="match status" value="1"/>
</dbReference>
<dbReference type="SUPFAM" id="SSF53300">
    <property type="entry name" value="vWA-like"/>
    <property type="match status" value="1"/>
</dbReference>
<feature type="compositionally biased region" description="Basic and acidic residues" evidence="2">
    <location>
        <begin position="1056"/>
        <end position="1065"/>
    </location>
</feature>
<dbReference type="EMBL" id="JMCC02000029">
    <property type="protein sequence ID" value="KIG16988.1"/>
    <property type="molecule type" value="Genomic_DNA"/>
</dbReference>
<gene>
    <name evidence="6" type="ORF">DB30_03585</name>
</gene>
<comment type="caution">
    <text evidence="6">The sequence shown here is derived from an EMBL/GenBank/DDBJ whole genome shotgun (WGS) entry which is preliminary data.</text>
</comment>
<dbReference type="PANTHER" id="PTHR45737">
    <property type="entry name" value="VON WILLEBRAND FACTOR A DOMAIN-CONTAINING PROTEIN 5A"/>
    <property type="match status" value="1"/>
</dbReference>
<feature type="domain" description="VWFA" evidence="4">
    <location>
        <begin position="528"/>
        <end position="713"/>
    </location>
</feature>
<feature type="compositionally biased region" description="Acidic residues" evidence="2">
    <location>
        <begin position="1041"/>
        <end position="1050"/>
    </location>
</feature>
<feature type="compositionally biased region" description="Low complexity" evidence="2">
    <location>
        <begin position="931"/>
        <end position="944"/>
    </location>
</feature>
<protein>
    <recommendedName>
        <fullName evidence="8">Vault protein inter-alpha-trypsin</fullName>
    </recommendedName>
</protein>
<feature type="region of interest" description="Disordered" evidence="2">
    <location>
        <begin position="1037"/>
        <end position="1097"/>
    </location>
</feature>
<name>A0A0C2A0Q5_9BACT</name>
<dbReference type="SMART" id="SM00327">
    <property type="entry name" value="VWA"/>
    <property type="match status" value="1"/>
</dbReference>
<keyword evidence="3" id="KW-0472">Membrane</keyword>
<dbReference type="Gene3D" id="2.60.120.1440">
    <property type="match status" value="1"/>
</dbReference>
<evidence type="ECO:0000256" key="3">
    <source>
        <dbReference type="SAM" id="Phobius"/>
    </source>
</evidence>
<dbReference type="PROSITE" id="PS51468">
    <property type="entry name" value="VIT"/>
    <property type="match status" value="1"/>
</dbReference>
<keyword evidence="3" id="KW-1133">Transmembrane helix</keyword>
<dbReference type="InterPro" id="IPR019734">
    <property type="entry name" value="TPR_rpt"/>
</dbReference>
<feature type="transmembrane region" description="Helical" evidence="3">
    <location>
        <begin position="58"/>
        <end position="78"/>
    </location>
</feature>
<dbReference type="InterPro" id="IPR013694">
    <property type="entry name" value="VIT"/>
</dbReference>
<proteinExistence type="predicted"/>
<dbReference type="InterPro" id="IPR002035">
    <property type="entry name" value="VWF_A"/>
</dbReference>